<reference evidence="2 3" key="2">
    <citation type="submission" date="2018-08" db="EMBL/GenBank/DDBJ databases">
        <authorList>
            <person name="Laetsch R D."/>
            <person name="Stevens L."/>
            <person name="Kumar S."/>
            <person name="Blaxter L. M."/>
        </authorList>
    </citation>
    <scope>NUCLEOTIDE SEQUENCE [LARGE SCALE GENOMIC DNA]</scope>
</reference>
<gene>
    <name evidence="2" type="ORF">NOO_LOCUS2234</name>
</gene>
<feature type="compositionally biased region" description="Basic and acidic residues" evidence="1">
    <location>
        <begin position="196"/>
        <end position="224"/>
    </location>
</feature>
<dbReference type="Proteomes" id="UP000271087">
    <property type="component" value="Unassembled WGS sequence"/>
</dbReference>
<dbReference type="AlphaFoldDB" id="A0A182E2N3"/>
<feature type="compositionally biased region" description="Polar residues" evidence="1">
    <location>
        <begin position="282"/>
        <end position="292"/>
    </location>
</feature>
<feature type="region of interest" description="Disordered" evidence="1">
    <location>
        <begin position="150"/>
        <end position="311"/>
    </location>
</feature>
<keyword evidence="3" id="KW-1185">Reference proteome</keyword>
<feature type="compositionally biased region" description="Low complexity" evidence="1">
    <location>
        <begin position="232"/>
        <end position="256"/>
    </location>
</feature>
<dbReference type="PROSITE" id="PS50896">
    <property type="entry name" value="LISH"/>
    <property type="match status" value="1"/>
</dbReference>
<evidence type="ECO:0000313" key="3">
    <source>
        <dbReference type="Proteomes" id="UP000271087"/>
    </source>
</evidence>
<sequence>MDSDVLKLKEAVIDKLRENGTLDRIQAELRCAVFLAIESNENNELKVDESKLKQKSGFSMIYHFLRQNRFLATAAVFEKEMHQKIIPLEELKRKTASTFCFQFFGDDITLSDSTSIFETEQKMKESHSTIIRSSKTNDIDSNFMSYVRENNDRKSDVKTIERQQISNSESNTTLKSASSESEISRDENGTSNSSIRNERRDEKEIQNNRSFEKSTNDEIQKYNKENSSNLGSSTISEQQQQTSKISSTKISKDQQINFNSKDQFPKKITPPSSSYPRKLPPITSTSNESVPSTRLPCIPPLNRPPTQTRTVPFSRMLDTVLNSSSSNKSETDEDIVEEIIPDDLLRSDNNSDASISF</sequence>
<dbReference type="EMBL" id="UYRW01000334">
    <property type="protein sequence ID" value="VDK65858.1"/>
    <property type="molecule type" value="Genomic_DNA"/>
</dbReference>
<reference evidence="4" key="1">
    <citation type="submission" date="2016-06" db="UniProtKB">
        <authorList>
            <consortium name="WormBaseParasite"/>
        </authorList>
    </citation>
    <scope>IDENTIFICATION</scope>
</reference>
<evidence type="ECO:0000256" key="1">
    <source>
        <dbReference type="SAM" id="MobiDB-lite"/>
    </source>
</evidence>
<feature type="compositionally biased region" description="Basic and acidic residues" evidence="1">
    <location>
        <begin position="150"/>
        <end position="161"/>
    </location>
</feature>
<accession>A0A182E2N3</accession>
<protein>
    <submittedName>
        <fullName evidence="4">LisH domain-containing protein</fullName>
    </submittedName>
</protein>
<proteinExistence type="predicted"/>
<name>A0A182E2N3_ONCOC</name>
<organism evidence="4">
    <name type="scientific">Onchocerca ochengi</name>
    <name type="common">Filarial nematode worm</name>
    <dbReference type="NCBI Taxonomy" id="42157"/>
    <lineage>
        <taxon>Eukaryota</taxon>
        <taxon>Metazoa</taxon>
        <taxon>Ecdysozoa</taxon>
        <taxon>Nematoda</taxon>
        <taxon>Chromadorea</taxon>
        <taxon>Rhabditida</taxon>
        <taxon>Spirurina</taxon>
        <taxon>Spiruromorpha</taxon>
        <taxon>Filarioidea</taxon>
        <taxon>Onchocercidae</taxon>
        <taxon>Onchocerca</taxon>
    </lineage>
</organism>
<feature type="compositionally biased region" description="Polar residues" evidence="1">
    <location>
        <begin position="162"/>
        <end position="181"/>
    </location>
</feature>
<evidence type="ECO:0000313" key="4">
    <source>
        <dbReference type="WBParaSite" id="nOo.2.0.1.t02234-RA"/>
    </source>
</evidence>
<dbReference type="OrthoDB" id="2160638at2759"/>
<dbReference type="STRING" id="42157.A0A182E2N3"/>
<evidence type="ECO:0000313" key="2">
    <source>
        <dbReference type="EMBL" id="VDK65858.1"/>
    </source>
</evidence>
<dbReference type="WBParaSite" id="nOo.2.0.1.t02234-RA">
    <property type="protein sequence ID" value="nOo.2.0.1.t02234-RA"/>
    <property type="gene ID" value="nOo.2.0.1.g02234"/>
</dbReference>
<dbReference type="InterPro" id="IPR006594">
    <property type="entry name" value="LisH"/>
</dbReference>